<reference evidence="1 2" key="1">
    <citation type="submission" date="2018-06" db="EMBL/GenBank/DDBJ databases">
        <title>Fusarium incarnatum-equiseti species complex species 28.</title>
        <authorList>
            <person name="Gardiner D.M."/>
        </authorList>
    </citation>
    <scope>NUCLEOTIDE SEQUENCE [LARGE SCALE GENOMIC DNA]</scope>
    <source>
        <strain evidence="1 2">FIESC_28</strain>
    </source>
</reference>
<organism evidence="1 2">
    <name type="scientific">Fusarium coffeatum</name>
    <dbReference type="NCBI Taxonomy" id="231269"/>
    <lineage>
        <taxon>Eukaryota</taxon>
        <taxon>Fungi</taxon>
        <taxon>Dikarya</taxon>
        <taxon>Ascomycota</taxon>
        <taxon>Pezizomycotina</taxon>
        <taxon>Sordariomycetes</taxon>
        <taxon>Hypocreomycetidae</taxon>
        <taxon>Hypocreales</taxon>
        <taxon>Nectriaceae</taxon>
        <taxon>Fusarium</taxon>
        <taxon>Fusarium incarnatum-equiseti species complex</taxon>
    </lineage>
</organism>
<dbReference type="EMBL" id="QKXC01000005">
    <property type="protein sequence ID" value="RBR27019.1"/>
    <property type="molecule type" value="Genomic_DNA"/>
</dbReference>
<dbReference type="RefSeq" id="XP_031021610.1">
    <property type="nucleotide sequence ID" value="XM_031154438.1"/>
</dbReference>
<accession>A0A366SCI7</accession>
<dbReference type="AlphaFoldDB" id="A0A366SCI7"/>
<proteinExistence type="predicted"/>
<evidence type="ECO:0000313" key="2">
    <source>
        <dbReference type="Proteomes" id="UP000253153"/>
    </source>
</evidence>
<evidence type="ECO:0000313" key="1">
    <source>
        <dbReference type="EMBL" id="RBR27019.1"/>
    </source>
</evidence>
<comment type="caution">
    <text evidence="1">The sequence shown here is derived from an EMBL/GenBank/DDBJ whole genome shotgun (WGS) entry which is preliminary data.</text>
</comment>
<dbReference type="OrthoDB" id="5212373at2759"/>
<dbReference type="Proteomes" id="UP000253153">
    <property type="component" value="Unassembled WGS sequence"/>
</dbReference>
<protein>
    <submittedName>
        <fullName evidence="1">Uncharacterized protein</fullName>
    </submittedName>
</protein>
<keyword evidence="2" id="KW-1185">Reference proteome</keyword>
<sequence length="258" mass="28702">MQNIISRVPSHLSKVLYITKHDNTSSHFAVYAMSEACVNTLAKHPMGSENYKVELTAMHKPNGERPEDDARFLVDVADDGSMCIRERTLGSDPVEAEVSLPTPREKGCSFKLHTVTSSTQSSGYISHPLPGKIHRQQLVRYPYLTLSGDHFNGTNISNNQYEWQVHPTEKGPLRYELVDLGKQRAGEDDDSIMAIYHHNGFENELPGYYSSGVLLLPSTSTSQFDIAVVSSLLAVLSAVRQQPALKKKSRLRSLMACL</sequence>
<name>A0A366SCI7_9HYPO</name>
<gene>
    <name evidence="1" type="ORF">FIESC28_00287</name>
</gene>
<dbReference type="GeneID" id="41989734"/>